<gene>
    <name evidence="2" type="ORF">EGK68_25125</name>
</gene>
<sequence>MDMMLGYMLSQYAELPVPQRTLCSWLEKWIYEHEERCFDISFAERFPWKEMGLLRTCFLQRKLRINGEYFLTGARYMGGDINCPFIDIVASSAAIDDSVLRAVSQEWAGLKPQHIRQLIPGYHTFRGVTDQLIYASCLPDGPEYYDDAITLKTAASADFEWCRQALAEAYQHTFSTIPALTESLCSLDNEDLDSQILQGNAYIIDEKGVRVGLIVCEKEDVAFLKGYRISEEVILPAFRGRSLASRAQRLLSNHLSHLSREACLMTGTILPENFPSVRTAEKAGRTCVLRYEFLPVIFD</sequence>
<feature type="domain" description="N-acetyltransferase" evidence="1">
    <location>
        <begin position="149"/>
        <end position="299"/>
    </location>
</feature>
<dbReference type="AlphaFoldDB" id="A0A3R8Z9Z7"/>
<dbReference type="InterPro" id="IPR000182">
    <property type="entry name" value="GNAT_dom"/>
</dbReference>
<evidence type="ECO:0000259" key="1">
    <source>
        <dbReference type="PROSITE" id="PS51186"/>
    </source>
</evidence>
<dbReference type="PROSITE" id="PS51186">
    <property type="entry name" value="GNAT"/>
    <property type="match status" value="1"/>
</dbReference>
<dbReference type="Gene3D" id="3.40.630.30">
    <property type="match status" value="1"/>
</dbReference>
<dbReference type="InterPro" id="IPR016181">
    <property type="entry name" value="Acyl_CoA_acyltransferase"/>
</dbReference>
<dbReference type="Proteomes" id="UP000275321">
    <property type="component" value="Unassembled WGS sequence"/>
</dbReference>
<dbReference type="SUPFAM" id="SSF55729">
    <property type="entry name" value="Acyl-CoA N-acyltransferases (Nat)"/>
    <property type="match status" value="1"/>
</dbReference>
<comment type="caution">
    <text evidence="2">The sequence shown here is derived from an EMBL/GenBank/DDBJ whole genome shotgun (WGS) entry which is preliminary data.</text>
</comment>
<proteinExistence type="predicted"/>
<dbReference type="GO" id="GO:0016747">
    <property type="term" value="F:acyltransferase activity, transferring groups other than amino-acyl groups"/>
    <property type="evidence" value="ECO:0007669"/>
    <property type="project" value="InterPro"/>
</dbReference>
<dbReference type="EMBL" id="RHWT01000071">
    <property type="protein sequence ID" value="RSB23870.1"/>
    <property type="molecule type" value="Genomic_DNA"/>
</dbReference>
<evidence type="ECO:0000313" key="3">
    <source>
        <dbReference type="Proteomes" id="UP000275321"/>
    </source>
</evidence>
<evidence type="ECO:0000313" key="2">
    <source>
        <dbReference type="EMBL" id="RSB23870.1"/>
    </source>
</evidence>
<reference evidence="2 3" key="1">
    <citation type="submission" date="2018-10" db="EMBL/GenBank/DDBJ databases">
        <title>Transmission dynamics of multidrug resistant bacteria on intensive care unit surfaces.</title>
        <authorList>
            <person name="D'Souza A.W."/>
            <person name="Potter R.F."/>
            <person name="Wallace M."/>
            <person name="Shupe A."/>
            <person name="Patel S."/>
            <person name="Sun S."/>
            <person name="Gul D."/>
            <person name="Kwon J.H."/>
            <person name="Andleeb S."/>
            <person name="Burnham C.-A.D."/>
            <person name="Dantas G."/>
        </authorList>
    </citation>
    <scope>NUCLEOTIDE SEQUENCE [LARGE SCALE GENOMIC DNA]</scope>
    <source>
        <strain evidence="2 3">EC_073</strain>
    </source>
</reference>
<name>A0A3R8Z9Z7_ENTCL</name>
<accession>A0A3R8Z9Z7</accession>
<protein>
    <recommendedName>
        <fullName evidence="1">N-acetyltransferase domain-containing protein</fullName>
    </recommendedName>
</protein>
<organism evidence="2 3">
    <name type="scientific">Enterobacter cloacae</name>
    <dbReference type="NCBI Taxonomy" id="550"/>
    <lineage>
        <taxon>Bacteria</taxon>
        <taxon>Pseudomonadati</taxon>
        <taxon>Pseudomonadota</taxon>
        <taxon>Gammaproteobacteria</taxon>
        <taxon>Enterobacterales</taxon>
        <taxon>Enterobacteriaceae</taxon>
        <taxon>Enterobacter</taxon>
        <taxon>Enterobacter cloacae complex</taxon>
    </lineage>
</organism>